<feature type="region of interest" description="Disordered" evidence="9">
    <location>
        <begin position="755"/>
        <end position="775"/>
    </location>
</feature>
<dbReference type="RefSeq" id="WP_251608228.1">
    <property type="nucleotide sequence ID" value="NZ_JAMQJY010000001.1"/>
</dbReference>
<keyword evidence="4 10" id="KW-1133">Transmembrane helix</keyword>
<evidence type="ECO:0000256" key="10">
    <source>
        <dbReference type="SAM" id="Phobius"/>
    </source>
</evidence>
<feature type="domain" description="HTH araC/xylS-type" evidence="11">
    <location>
        <begin position="667"/>
        <end position="765"/>
    </location>
</feature>
<dbReference type="PANTHER" id="PTHR43280:SF10">
    <property type="entry name" value="REGULATORY PROTEIN POCR"/>
    <property type="match status" value="1"/>
</dbReference>
<keyword evidence="5" id="KW-0805">Transcription regulation</keyword>
<evidence type="ECO:0000313" key="13">
    <source>
        <dbReference type="Proteomes" id="UP001203665"/>
    </source>
</evidence>
<keyword evidence="7 10" id="KW-0472">Membrane</keyword>
<evidence type="ECO:0000256" key="3">
    <source>
        <dbReference type="ARBA" id="ARBA00022692"/>
    </source>
</evidence>
<dbReference type="InterPro" id="IPR009057">
    <property type="entry name" value="Homeodomain-like_sf"/>
</dbReference>
<evidence type="ECO:0000259" key="11">
    <source>
        <dbReference type="PROSITE" id="PS01124"/>
    </source>
</evidence>
<evidence type="ECO:0000256" key="6">
    <source>
        <dbReference type="ARBA" id="ARBA00023125"/>
    </source>
</evidence>
<dbReference type="EMBL" id="JAMQJY010000001">
    <property type="protein sequence ID" value="MCM2676289.1"/>
    <property type="molecule type" value="Genomic_DNA"/>
</dbReference>
<keyword evidence="2" id="KW-1003">Cell membrane</keyword>
<keyword evidence="8" id="KW-0804">Transcription</keyword>
<dbReference type="InterPro" id="IPR033479">
    <property type="entry name" value="dCache_1"/>
</dbReference>
<evidence type="ECO:0000313" key="12">
    <source>
        <dbReference type="EMBL" id="MCM2676289.1"/>
    </source>
</evidence>
<protein>
    <submittedName>
        <fullName evidence="12">AraC family transcriptional regulator</fullName>
    </submittedName>
</protein>
<dbReference type="Gene3D" id="3.30.450.20">
    <property type="entry name" value="PAS domain"/>
    <property type="match status" value="1"/>
</dbReference>
<feature type="transmembrane region" description="Helical" evidence="10">
    <location>
        <begin position="9"/>
        <end position="29"/>
    </location>
</feature>
<feature type="transmembrane region" description="Helical" evidence="10">
    <location>
        <begin position="289"/>
        <end position="311"/>
    </location>
</feature>
<reference evidence="12" key="1">
    <citation type="submission" date="2022-06" db="EMBL/GenBank/DDBJ databases">
        <title>Alkalicoccobacillus porphyridii sp. nov., isolated from a marine red alga, Porphyridium purpureum and reclassification of Shouchella plakortidis and Shouchella gibsonii as Alkalicoccobacillus plakortidis comb. nov. and Alkalicoccobacillus gibsonii comb. nov.</title>
        <authorList>
            <person name="Kim K.H."/>
            <person name="Lee J.K."/>
            <person name="Han D.M."/>
            <person name="Baek J.H."/>
            <person name="Jeon C.O."/>
        </authorList>
    </citation>
    <scope>NUCLEOTIDE SEQUENCE</scope>
    <source>
        <strain evidence="12">DSM 19153</strain>
    </source>
</reference>
<evidence type="ECO:0000256" key="1">
    <source>
        <dbReference type="ARBA" id="ARBA00004651"/>
    </source>
</evidence>
<dbReference type="Pfam" id="PF12833">
    <property type="entry name" value="HTH_18"/>
    <property type="match status" value="1"/>
</dbReference>
<dbReference type="SMART" id="SM00342">
    <property type="entry name" value="HTH_ARAC"/>
    <property type="match status" value="1"/>
</dbReference>
<dbReference type="Gene3D" id="1.10.10.60">
    <property type="entry name" value="Homeodomain-like"/>
    <property type="match status" value="2"/>
</dbReference>
<evidence type="ECO:0000256" key="4">
    <source>
        <dbReference type="ARBA" id="ARBA00022989"/>
    </source>
</evidence>
<dbReference type="SUPFAM" id="SSF46689">
    <property type="entry name" value="Homeodomain-like"/>
    <property type="match status" value="2"/>
</dbReference>
<gene>
    <name evidence="12" type="ORF">NDM98_12810</name>
</gene>
<feature type="compositionally biased region" description="Basic and acidic residues" evidence="9">
    <location>
        <begin position="766"/>
        <end position="775"/>
    </location>
</feature>
<dbReference type="InterPro" id="IPR018060">
    <property type="entry name" value="HTH_AraC"/>
</dbReference>
<comment type="subcellular location">
    <subcellularLocation>
        <location evidence="1">Cell membrane</location>
        <topology evidence="1">Multi-pass membrane protein</topology>
    </subcellularLocation>
</comment>
<comment type="caution">
    <text evidence="12">The sequence shown here is derived from an EMBL/GenBank/DDBJ whole genome shotgun (WGS) entry which is preliminary data.</text>
</comment>
<keyword evidence="13" id="KW-1185">Reference proteome</keyword>
<evidence type="ECO:0000256" key="9">
    <source>
        <dbReference type="SAM" id="MobiDB-lite"/>
    </source>
</evidence>
<dbReference type="PROSITE" id="PS01124">
    <property type="entry name" value="HTH_ARAC_FAMILY_2"/>
    <property type="match status" value="1"/>
</dbReference>
<evidence type="ECO:0000256" key="8">
    <source>
        <dbReference type="ARBA" id="ARBA00023163"/>
    </source>
</evidence>
<evidence type="ECO:0000256" key="2">
    <source>
        <dbReference type="ARBA" id="ARBA00022475"/>
    </source>
</evidence>
<evidence type="ECO:0000256" key="7">
    <source>
        <dbReference type="ARBA" id="ARBA00023136"/>
    </source>
</evidence>
<name>A0ABT0XM39_9BACI</name>
<sequence>MKYSFKARLLLYGALISIIPVIIVGIFSYQQSVKQVEEKVSNENVEFIQQMRSNIEQTLSIVSHSIDVLIDSPTINEAVRRPLLAEDFKLLNNIKGDFIRLQSLGTKVEEVIMVNTDQNWIVKNDGLERLDQHQDQLEYQSLMDIENDMGWVLLNNAEFSSSIINRDCPYTISLVKKLPEKTIDKTSMVLANVPMCTLQDMIADESGAGAKFVLDKEGKILIDQDTENIGKTLTEIGYEENLPTNLDEGQYHTNLNGEEHVLTYARSSNNWTYIYSASISELTKESNSIGWFTFSIVSGIILFCLVAVWMISRNLYRPINNLLKLARQAQPVPFTQNKDDVVEIERHLNELFTSKKGLEKDINKHLKQSLLFFLIRFYEGKTLDKHEILEKVKIYKLDEKIESWDIMTMIVLRYDRYNSADDEETAAQHEEWHTFAIKNIVEEVIHEHHRLPTVWNDHSLLILVGMDGQKENIDQHVYEWTELIHSYIEKYLKLPISIGVSAPFSELIDTPSALQEGKEALAHRLKFENNSIIFYENIKSGSRKKIIEYQYPKKIEGELLLALREGNDKSANSLFDQWISNIFNKAEYLGEYQVSFNQLLTKLLRLRQESGLYQYMLDNRTESDLYKELLKLHRKEDVEKWFKKQLLTPLLDRFHTIHESQYQQLADRMIMFVQEQYDKQLTLESCASYLHYNANYLSTVFKQSTGKTFSEYVTYYRFEMAKHFLSETTKPVKEIAEKLQYNNSQNFIRSFKKQEDMTPGQYRAANRKDHTIGDN</sequence>
<accession>A0ABT0XM39</accession>
<keyword evidence="3 10" id="KW-0812">Transmembrane</keyword>
<dbReference type="Pfam" id="PF02743">
    <property type="entry name" value="dCache_1"/>
    <property type="match status" value="1"/>
</dbReference>
<organism evidence="12 13">
    <name type="scientific">Alkalicoccobacillus plakortidis</name>
    <dbReference type="NCBI Taxonomy" id="444060"/>
    <lineage>
        <taxon>Bacteria</taxon>
        <taxon>Bacillati</taxon>
        <taxon>Bacillota</taxon>
        <taxon>Bacilli</taxon>
        <taxon>Bacillales</taxon>
        <taxon>Bacillaceae</taxon>
        <taxon>Alkalicoccobacillus</taxon>
    </lineage>
</organism>
<evidence type="ECO:0000256" key="5">
    <source>
        <dbReference type="ARBA" id="ARBA00023015"/>
    </source>
</evidence>
<dbReference type="Proteomes" id="UP001203665">
    <property type="component" value="Unassembled WGS sequence"/>
</dbReference>
<keyword evidence="6" id="KW-0238">DNA-binding</keyword>
<dbReference type="PANTHER" id="PTHR43280">
    <property type="entry name" value="ARAC-FAMILY TRANSCRIPTIONAL REGULATOR"/>
    <property type="match status" value="1"/>
</dbReference>
<proteinExistence type="predicted"/>